<protein>
    <submittedName>
        <fullName evidence="2">Uncharacterized protein</fullName>
    </submittedName>
</protein>
<name>A0A5C5XXY1_9BACT</name>
<feature type="compositionally biased region" description="Polar residues" evidence="1">
    <location>
        <begin position="87"/>
        <end position="109"/>
    </location>
</feature>
<dbReference type="InterPro" id="IPR046607">
    <property type="entry name" value="DUF6666"/>
</dbReference>
<dbReference type="AlphaFoldDB" id="A0A5C5XXY1"/>
<keyword evidence="3" id="KW-1185">Reference proteome</keyword>
<organism evidence="2 3">
    <name type="scientific">Allorhodopirellula solitaria</name>
    <dbReference type="NCBI Taxonomy" id="2527987"/>
    <lineage>
        <taxon>Bacteria</taxon>
        <taxon>Pseudomonadati</taxon>
        <taxon>Planctomycetota</taxon>
        <taxon>Planctomycetia</taxon>
        <taxon>Pirellulales</taxon>
        <taxon>Pirellulaceae</taxon>
        <taxon>Allorhodopirellula</taxon>
    </lineage>
</organism>
<accession>A0A5C5XXY1</accession>
<dbReference type="Pfam" id="PF20371">
    <property type="entry name" value="DUF6666"/>
    <property type="match status" value="1"/>
</dbReference>
<comment type="caution">
    <text evidence="2">The sequence shown here is derived from an EMBL/GenBank/DDBJ whole genome shotgun (WGS) entry which is preliminary data.</text>
</comment>
<feature type="region of interest" description="Disordered" evidence="1">
    <location>
        <begin position="83"/>
        <end position="109"/>
    </location>
</feature>
<dbReference type="EMBL" id="SJPK01000004">
    <property type="protein sequence ID" value="TWT67538.1"/>
    <property type="molecule type" value="Genomic_DNA"/>
</dbReference>
<gene>
    <name evidence="2" type="ORF">CA85_23890</name>
</gene>
<evidence type="ECO:0000313" key="2">
    <source>
        <dbReference type="EMBL" id="TWT67538.1"/>
    </source>
</evidence>
<sequence>MMADGDRLRLWNLFMLATDLLTKFTLASDGRFVGLARVLAAIACVSTASAADTYSRQQQASTSMAWSPARVSADASAVVERAPQLVPRSSAQRTSLATNTAASPQRQASGEVQQVGFLEDYGAHSSVCDCQECASYGPNCGMEGGYLVEPDCGLESQGGYGPACGIEPGCGLEPLQGDPCGCDACSSGIGACEHPRFPLFLPVLGVDWSRFEFYFGSQAFLNPLNVPSTGSGTNANSGSFGFHQGFNEGRDLKNLFGADLSAQLGLRATQNNLEGQHFTDQHRNQIFITGGLFRRVDYGLQYGLVLDYLNEDWYYHADLLQLRGELSWKLSRNHNFGFRWMAGLNDDTVPTIVNDPAGALFAGTQTATATDQYRAFYRYCFGPTAQWTSYIGGTDSDHFLIGSDMDVPLKGGISMKIASTYFAPTGDTAVPKYQAEGWNLGISMVYRPGCRTSTNRYLRPMFNVADNGSFFVTK</sequence>
<proteinExistence type="predicted"/>
<evidence type="ECO:0000256" key="1">
    <source>
        <dbReference type="SAM" id="MobiDB-lite"/>
    </source>
</evidence>
<dbReference type="Proteomes" id="UP000318053">
    <property type="component" value="Unassembled WGS sequence"/>
</dbReference>
<reference evidence="2 3" key="1">
    <citation type="submission" date="2019-02" db="EMBL/GenBank/DDBJ databases">
        <title>Deep-cultivation of Planctomycetes and their phenomic and genomic characterization uncovers novel biology.</title>
        <authorList>
            <person name="Wiegand S."/>
            <person name="Jogler M."/>
            <person name="Boedeker C."/>
            <person name="Pinto D."/>
            <person name="Vollmers J."/>
            <person name="Rivas-Marin E."/>
            <person name="Kohn T."/>
            <person name="Peeters S.H."/>
            <person name="Heuer A."/>
            <person name="Rast P."/>
            <person name="Oberbeckmann S."/>
            <person name="Bunk B."/>
            <person name="Jeske O."/>
            <person name="Meyerdierks A."/>
            <person name="Storesund J.E."/>
            <person name="Kallscheuer N."/>
            <person name="Luecker S."/>
            <person name="Lage O.M."/>
            <person name="Pohl T."/>
            <person name="Merkel B.J."/>
            <person name="Hornburger P."/>
            <person name="Mueller R.-W."/>
            <person name="Bruemmer F."/>
            <person name="Labrenz M."/>
            <person name="Spormann A.M."/>
            <person name="Op Den Camp H."/>
            <person name="Overmann J."/>
            <person name="Amann R."/>
            <person name="Jetten M.S.M."/>
            <person name="Mascher T."/>
            <person name="Medema M.H."/>
            <person name="Devos D.P."/>
            <person name="Kaster A.-K."/>
            <person name="Ovreas L."/>
            <person name="Rohde M."/>
            <person name="Galperin M.Y."/>
            <person name="Jogler C."/>
        </authorList>
    </citation>
    <scope>NUCLEOTIDE SEQUENCE [LARGE SCALE GENOMIC DNA]</scope>
    <source>
        <strain evidence="2 3">CA85</strain>
    </source>
</reference>
<evidence type="ECO:0000313" key="3">
    <source>
        <dbReference type="Proteomes" id="UP000318053"/>
    </source>
</evidence>